<proteinExistence type="predicted"/>
<protein>
    <submittedName>
        <fullName evidence="2">Bifunctional DNA primase/helicase</fullName>
    </submittedName>
</protein>
<evidence type="ECO:0000259" key="1">
    <source>
        <dbReference type="Pfam" id="PF08708"/>
    </source>
</evidence>
<gene>
    <name evidence="2" type="ORF">CPT_Philippe_072</name>
</gene>
<feature type="domain" description="Primase C-terminal 1" evidence="1">
    <location>
        <begin position="656"/>
        <end position="706"/>
    </location>
</feature>
<name>A0AAE7WMN8_9CAUD</name>
<organism evidence="2 3">
    <name type="scientific">Stenotrophomonas phage Philippe</name>
    <dbReference type="NCBI Taxonomy" id="2859655"/>
    <lineage>
        <taxon>Viruses</taxon>
        <taxon>Duplodnaviria</taxon>
        <taxon>Heunggongvirae</taxon>
        <taxon>Uroviricota</taxon>
        <taxon>Caudoviricetes</taxon>
        <taxon>Schitoviridae</taxon>
        <taxon>Philippevirus</taxon>
        <taxon>Philippevirus philippe</taxon>
    </lineage>
</organism>
<accession>A0AAE7WMN8</accession>
<evidence type="ECO:0000313" key="3">
    <source>
        <dbReference type="Proteomes" id="UP000827261"/>
    </source>
</evidence>
<dbReference type="EMBL" id="MZ326861">
    <property type="protein sequence ID" value="QYW02265.1"/>
    <property type="molecule type" value="Genomic_DNA"/>
</dbReference>
<dbReference type="Proteomes" id="UP000827261">
    <property type="component" value="Segment"/>
</dbReference>
<dbReference type="Pfam" id="PF08708">
    <property type="entry name" value="PriCT_1"/>
    <property type="match status" value="1"/>
</dbReference>
<keyword evidence="3" id="KW-1185">Reference proteome</keyword>
<dbReference type="InterPro" id="IPR014820">
    <property type="entry name" value="PriCT_1"/>
</dbReference>
<sequence>MIDLTGVKHHQAVEELVDVLCNRTQNTDKGFFRVEVAFFLCKMASCMRAFVHTKDRGDIPVNSYALALATSGFGKGHSVRIVEEEVIKEFQTRFTKETLPILTEQTLWDMAHERAAHSQLDPNDEFESLRGEAQRAGTVPFTFDSGTVPAVKQMRHKLLLTGAGSINLQIDEIGSNLLPNMELMNLFLELFDQGAAKGKLTKNTAENTRTEEVDGKTPANLLMFGTGTKLFDGAQTEDMFYSFLETGYARRCLFGIGKQDKKSHHTLTPEEIYDRLTQPTNSVALQKWSKVFHGLADPDKHKWRMEVDRDVGIQLLTYKIECEKAAEQMKDHEEIRKAEISHRYFKALKLAGAYAFVDGSFHVEMHHLMSAILLVEESGEAFQSILHREKTYVKLAKFLADNKGKQLTHADLHESLPFYKTGVGARNEMMTMAVAWGVRNHIVIKKRFDDGIEFFEGSTLTETNLDEMLLSYSDHWAYRYGRELAKFEDLHILTQSADLHWANHAFEKQHRAEENVIPGFNMIVLDVDGGIKLEQVHELLKDYKFMTYTTKRHTDEEHRFRVIMPTNYHLELDTEDYREFMDNILAFLPFEVDPSVNQRAKKWETCAKGQHHYNMEGRLFDVTPFIPKTNRNDQFQNEYRKLESLDNLQRWFAQRMAAGNRNNNMLKYAMVLVDSGWELPDVQKNVLEFNSKLNTPLPKDEIESTIFVSVAKKYL</sequence>
<reference evidence="2" key="1">
    <citation type="submission" date="2021-06" db="EMBL/GenBank/DDBJ databases">
        <title>Complete genome sequence of Stenotrophomonas maltophilia phage Philippe.</title>
        <authorList>
            <person name="Vallavanatt I."/>
            <person name="Bartz M."/>
            <person name="Clark J."/>
            <person name="Burrowes B."/>
            <person name="Liu M."/>
            <person name="Gill J."/>
        </authorList>
    </citation>
    <scope>NUCLEOTIDE SEQUENCE</scope>
</reference>
<evidence type="ECO:0000313" key="2">
    <source>
        <dbReference type="EMBL" id="QYW02265.1"/>
    </source>
</evidence>